<organism evidence="1 2">
    <name type="scientific">Acanthoscelides obtectus</name>
    <name type="common">Bean weevil</name>
    <name type="synonym">Bruchus obtectus</name>
    <dbReference type="NCBI Taxonomy" id="200917"/>
    <lineage>
        <taxon>Eukaryota</taxon>
        <taxon>Metazoa</taxon>
        <taxon>Ecdysozoa</taxon>
        <taxon>Arthropoda</taxon>
        <taxon>Hexapoda</taxon>
        <taxon>Insecta</taxon>
        <taxon>Pterygota</taxon>
        <taxon>Neoptera</taxon>
        <taxon>Endopterygota</taxon>
        <taxon>Coleoptera</taxon>
        <taxon>Polyphaga</taxon>
        <taxon>Cucujiformia</taxon>
        <taxon>Chrysomeloidea</taxon>
        <taxon>Chrysomelidae</taxon>
        <taxon>Bruchinae</taxon>
        <taxon>Bruchini</taxon>
        <taxon>Acanthoscelides</taxon>
    </lineage>
</organism>
<accession>A0A9P0M287</accession>
<evidence type="ECO:0000313" key="1">
    <source>
        <dbReference type="EMBL" id="CAH2010387.1"/>
    </source>
</evidence>
<dbReference type="Proteomes" id="UP001152888">
    <property type="component" value="Unassembled WGS sequence"/>
</dbReference>
<dbReference type="AlphaFoldDB" id="A0A9P0M287"/>
<name>A0A9P0M287_ACAOB</name>
<sequence length="87" mass="9984">MASLSRRCCKNPLDKSCSCICERFIIKTQAGSIFKEVKQAYPLYFKCQIGDQDKSWALHVSCVSCHVNLLQWMYRKKNSMPFAVATV</sequence>
<comment type="caution">
    <text evidence="1">The sequence shown here is derived from an EMBL/GenBank/DDBJ whole genome shotgun (WGS) entry which is preliminary data.</text>
</comment>
<dbReference type="OrthoDB" id="8063408at2759"/>
<protein>
    <submittedName>
        <fullName evidence="1">Uncharacterized protein</fullName>
    </submittedName>
</protein>
<proteinExistence type="predicted"/>
<gene>
    <name evidence="1" type="ORF">ACAOBT_LOCUS31488</name>
</gene>
<evidence type="ECO:0000313" key="2">
    <source>
        <dbReference type="Proteomes" id="UP001152888"/>
    </source>
</evidence>
<reference evidence="1" key="1">
    <citation type="submission" date="2022-03" db="EMBL/GenBank/DDBJ databases">
        <authorList>
            <person name="Sayadi A."/>
        </authorList>
    </citation>
    <scope>NUCLEOTIDE SEQUENCE</scope>
</reference>
<dbReference type="EMBL" id="CAKOFQ010007967">
    <property type="protein sequence ID" value="CAH2010387.1"/>
    <property type="molecule type" value="Genomic_DNA"/>
</dbReference>
<keyword evidence="2" id="KW-1185">Reference proteome</keyword>